<evidence type="ECO:0000313" key="2">
    <source>
        <dbReference type="EMBL" id="ELU01620.1"/>
    </source>
</evidence>
<dbReference type="HOGENOM" id="CLU_1476519_0_0_1"/>
<feature type="compositionally biased region" description="Low complexity" evidence="1">
    <location>
        <begin position="65"/>
        <end position="81"/>
    </location>
</feature>
<reference evidence="4" key="1">
    <citation type="submission" date="2012-12" db="EMBL/GenBank/DDBJ databases">
        <authorList>
            <person name="Hellsten U."/>
            <person name="Grimwood J."/>
            <person name="Chapman J.A."/>
            <person name="Shapiro H."/>
            <person name="Aerts A."/>
            <person name="Otillar R.P."/>
            <person name="Terry A.Y."/>
            <person name="Boore J.L."/>
            <person name="Simakov O."/>
            <person name="Marletaz F."/>
            <person name="Cho S.-J."/>
            <person name="Edsinger-Gonzales E."/>
            <person name="Havlak P."/>
            <person name="Kuo D.-H."/>
            <person name="Larsson T."/>
            <person name="Lv J."/>
            <person name="Arendt D."/>
            <person name="Savage R."/>
            <person name="Osoegawa K."/>
            <person name="de Jong P."/>
            <person name="Lindberg D.R."/>
            <person name="Seaver E.C."/>
            <person name="Weisblat D.A."/>
            <person name="Putnam N.H."/>
            <person name="Grigoriev I.V."/>
            <person name="Rokhsar D.S."/>
        </authorList>
    </citation>
    <scope>NUCLEOTIDE SEQUENCE</scope>
    <source>
        <strain evidence="4">I ESC-2004</strain>
    </source>
</reference>
<reference evidence="3" key="3">
    <citation type="submission" date="2015-06" db="UniProtKB">
        <authorList>
            <consortium name="EnsemblMetazoa"/>
        </authorList>
    </citation>
    <scope>IDENTIFICATION</scope>
</reference>
<keyword evidence="4" id="KW-1185">Reference proteome</keyword>
<dbReference type="OrthoDB" id="6288354at2759"/>
<dbReference type="EMBL" id="AMQN01009187">
    <property type="status" value="NOT_ANNOTATED_CDS"/>
    <property type="molecule type" value="Genomic_DNA"/>
</dbReference>
<dbReference type="AlphaFoldDB" id="R7U5H2"/>
<feature type="region of interest" description="Disordered" evidence="1">
    <location>
        <begin position="65"/>
        <end position="85"/>
    </location>
</feature>
<sequence>MSAGKTEYQEEYCGMGGSGGGGRGGTKKSGPAPIVPCRKSEDEQPVGGRCAAKYRTALDKAAAERAAAAAAAGAGTPQADATSKWPVPAFESDFVAEVYKRENRGTHNAQPKWKDQRLPQPVRAANSTLYETADRDPCQRKTFEMYKSTAVDALSTPCAALTVPDVHKLRYMHNNYMSADDWY</sequence>
<dbReference type="EnsemblMetazoa" id="CapteT227906">
    <property type="protein sequence ID" value="CapteP227906"/>
    <property type="gene ID" value="CapteG227906"/>
</dbReference>
<proteinExistence type="predicted"/>
<feature type="region of interest" description="Disordered" evidence="1">
    <location>
        <begin position="1"/>
        <end position="46"/>
    </location>
</feature>
<accession>R7U5H2</accession>
<dbReference type="EMBL" id="KB304887">
    <property type="protein sequence ID" value="ELU01620.1"/>
    <property type="molecule type" value="Genomic_DNA"/>
</dbReference>
<organism evidence="2">
    <name type="scientific">Capitella teleta</name>
    <name type="common">Polychaete worm</name>
    <dbReference type="NCBI Taxonomy" id="283909"/>
    <lineage>
        <taxon>Eukaryota</taxon>
        <taxon>Metazoa</taxon>
        <taxon>Spiralia</taxon>
        <taxon>Lophotrochozoa</taxon>
        <taxon>Annelida</taxon>
        <taxon>Polychaeta</taxon>
        <taxon>Sedentaria</taxon>
        <taxon>Scolecida</taxon>
        <taxon>Capitellidae</taxon>
        <taxon>Capitella</taxon>
    </lineage>
</organism>
<gene>
    <name evidence="2" type="ORF">CAPTEDRAFT_227906</name>
</gene>
<dbReference type="Proteomes" id="UP000014760">
    <property type="component" value="Unassembled WGS sequence"/>
</dbReference>
<protein>
    <submittedName>
        <fullName evidence="2 3">Uncharacterized protein</fullName>
    </submittedName>
</protein>
<feature type="compositionally biased region" description="Gly residues" evidence="1">
    <location>
        <begin position="14"/>
        <end position="24"/>
    </location>
</feature>
<name>R7U5H2_CAPTE</name>
<reference evidence="2 4" key="2">
    <citation type="journal article" date="2013" name="Nature">
        <title>Insights into bilaterian evolution from three spiralian genomes.</title>
        <authorList>
            <person name="Simakov O."/>
            <person name="Marletaz F."/>
            <person name="Cho S.J."/>
            <person name="Edsinger-Gonzales E."/>
            <person name="Havlak P."/>
            <person name="Hellsten U."/>
            <person name="Kuo D.H."/>
            <person name="Larsson T."/>
            <person name="Lv J."/>
            <person name="Arendt D."/>
            <person name="Savage R."/>
            <person name="Osoegawa K."/>
            <person name="de Jong P."/>
            <person name="Grimwood J."/>
            <person name="Chapman J.A."/>
            <person name="Shapiro H."/>
            <person name="Aerts A."/>
            <person name="Otillar R.P."/>
            <person name="Terry A.Y."/>
            <person name="Boore J.L."/>
            <person name="Grigoriev I.V."/>
            <person name="Lindberg D.R."/>
            <person name="Seaver E.C."/>
            <person name="Weisblat D.A."/>
            <person name="Putnam N.H."/>
            <person name="Rokhsar D.S."/>
        </authorList>
    </citation>
    <scope>NUCLEOTIDE SEQUENCE</scope>
    <source>
        <strain evidence="2 4">I ESC-2004</strain>
    </source>
</reference>
<evidence type="ECO:0000313" key="3">
    <source>
        <dbReference type="EnsemblMetazoa" id="CapteP227906"/>
    </source>
</evidence>
<evidence type="ECO:0000313" key="4">
    <source>
        <dbReference type="Proteomes" id="UP000014760"/>
    </source>
</evidence>
<evidence type="ECO:0000256" key="1">
    <source>
        <dbReference type="SAM" id="MobiDB-lite"/>
    </source>
</evidence>